<reference evidence="1 2" key="1">
    <citation type="journal article" date="2014" name="Nature">
        <title>An environmental bacterial taxon with a large and distinct metabolic repertoire.</title>
        <authorList>
            <person name="Wilson M.C."/>
            <person name="Mori T."/>
            <person name="Ruckert C."/>
            <person name="Uria A.R."/>
            <person name="Helf M.J."/>
            <person name="Takada K."/>
            <person name="Gernert C."/>
            <person name="Steffens U.A."/>
            <person name="Heycke N."/>
            <person name="Schmitt S."/>
            <person name="Rinke C."/>
            <person name="Helfrich E.J."/>
            <person name="Brachmann A.O."/>
            <person name="Gurgui C."/>
            <person name="Wakimoto T."/>
            <person name="Kracht M."/>
            <person name="Crusemann M."/>
            <person name="Hentschel U."/>
            <person name="Abe I."/>
            <person name="Matsunaga S."/>
            <person name="Kalinowski J."/>
            <person name="Takeyama H."/>
            <person name="Piel J."/>
        </authorList>
    </citation>
    <scope>NUCLEOTIDE SEQUENCE [LARGE SCALE GENOMIC DNA]</scope>
    <source>
        <strain evidence="2">TSY1</strain>
    </source>
</reference>
<gene>
    <name evidence="1" type="ORF">ETSY1_27510</name>
</gene>
<proteinExistence type="predicted"/>
<name>W4LDP7_ENTF1</name>
<sequence>MRLLQCVLSRLQQTKKPLASGREAVHQAVEEQAVEELAPKCAA</sequence>
<dbReference type="Proteomes" id="UP000019141">
    <property type="component" value="Unassembled WGS sequence"/>
</dbReference>
<evidence type="ECO:0000313" key="1">
    <source>
        <dbReference type="EMBL" id="ETW96218.1"/>
    </source>
</evidence>
<protein>
    <submittedName>
        <fullName evidence="1">Uncharacterized protein</fullName>
    </submittedName>
</protein>
<evidence type="ECO:0000313" key="2">
    <source>
        <dbReference type="Proteomes" id="UP000019141"/>
    </source>
</evidence>
<accession>W4LDP7</accession>
<organism evidence="1 2">
    <name type="scientific">Entotheonella factor</name>
    <dbReference type="NCBI Taxonomy" id="1429438"/>
    <lineage>
        <taxon>Bacteria</taxon>
        <taxon>Pseudomonadati</taxon>
        <taxon>Nitrospinota/Tectimicrobiota group</taxon>
        <taxon>Candidatus Tectimicrobiota</taxon>
        <taxon>Candidatus Entotheonellia</taxon>
        <taxon>Candidatus Entotheonellales</taxon>
        <taxon>Candidatus Entotheonellaceae</taxon>
        <taxon>Candidatus Entotheonella</taxon>
    </lineage>
</organism>
<comment type="caution">
    <text evidence="1">The sequence shown here is derived from an EMBL/GenBank/DDBJ whole genome shotgun (WGS) entry which is preliminary data.</text>
</comment>
<dbReference type="HOGENOM" id="CLU_3231107_0_0_7"/>
<dbReference type="EMBL" id="AZHW01000820">
    <property type="protein sequence ID" value="ETW96218.1"/>
    <property type="molecule type" value="Genomic_DNA"/>
</dbReference>
<keyword evidence="2" id="KW-1185">Reference proteome</keyword>
<dbReference type="AlphaFoldDB" id="W4LDP7"/>